<dbReference type="Pfam" id="PF08219">
    <property type="entry name" value="TOM13"/>
    <property type="match status" value="1"/>
</dbReference>
<evidence type="ECO:0000256" key="1">
    <source>
        <dbReference type="SAM" id="MobiDB-lite"/>
    </source>
</evidence>
<feature type="region of interest" description="Disordered" evidence="1">
    <location>
        <begin position="1"/>
        <end position="40"/>
    </location>
</feature>
<evidence type="ECO:0000313" key="3">
    <source>
        <dbReference type="Proteomes" id="UP000242877"/>
    </source>
</evidence>
<feature type="compositionally biased region" description="Basic and acidic residues" evidence="1">
    <location>
        <begin position="16"/>
        <end position="32"/>
    </location>
</feature>
<dbReference type="EMBL" id="AZGZ01000039">
    <property type="protein sequence ID" value="KZZ87075.1"/>
    <property type="molecule type" value="Genomic_DNA"/>
</dbReference>
<dbReference type="PANTHER" id="PTHR28241:SF1">
    <property type="entry name" value="MITOCHONDRIAL IMPORT PROTEIN 1"/>
    <property type="match status" value="1"/>
</dbReference>
<name>A0A167V5M8_9EURO</name>
<reference evidence="2 3" key="1">
    <citation type="journal article" date="2016" name="Genome Biol. Evol.">
        <title>Divergent and convergent evolution of fungal pathogenicity.</title>
        <authorList>
            <person name="Shang Y."/>
            <person name="Xiao G."/>
            <person name="Zheng P."/>
            <person name="Cen K."/>
            <person name="Zhan S."/>
            <person name="Wang C."/>
        </authorList>
    </citation>
    <scope>NUCLEOTIDE SEQUENCE [LARGE SCALE GENOMIC DNA]</scope>
    <source>
        <strain evidence="2 3">ARSEF 7405</strain>
    </source>
</reference>
<comment type="caution">
    <text evidence="2">The sequence shown here is derived from an EMBL/GenBank/DDBJ whole genome shotgun (WGS) entry which is preliminary data.</text>
</comment>
<dbReference type="OrthoDB" id="5529571at2759"/>
<dbReference type="PANTHER" id="PTHR28241">
    <property type="entry name" value="MITOCHONDRIAL IMPORT PROTEIN 1"/>
    <property type="match status" value="1"/>
</dbReference>
<accession>A0A167V5M8</accession>
<dbReference type="GO" id="GO:0045040">
    <property type="term" value="P:protein insertion into mitochondrial outer membrane"/>
    <property type="evidence" value="ECO:0007669"/>
    <property type="project" value="TreeGrafter"/>
</dbReference>
<feature type="compositionally biased region" description="Basic and acidic residues" evidence="1">
    <location>
        <begin position="101"/>
        <end position="111"/>
    </location>
</feature>
<protein>
    <submittedName>
        <fullName evidence="2">Outer membrane protein, MIM1/TOM13, mitochondrial</fullName>
    </submittedName>
</protein>
<sequence length="126" mass="14091">MAPSNRDELSSDSENYDIRADGDGEAPHHMTESSEGSVVPYQQSSSWNILRRCLINLFLPFVNGLMLGFGELFAHEAAYRIGWSNTKIFPVHRRTAVSSQKSEEERRREESSATAGFRSIQAAPSL</sequence>
<dbReference type="InterPro" id="IPR013262">
    <property type="entry name" value="OMP_MIM1/TOM13_mt"/>
</dbReference>
<dbReference type="GO" id="GO:0070096">
    <property type="term" value="P:mitochondrial outer membrane translocase complex assembly"/>
    <property type="evidence" value="ECO:0007669"/>
    <property type="project" value="TreeGrafter"/>
</dbReference>
<keyword evidence="3" id="KW-1185">Reference proteome</keyword>
<dbReference type="AlphaFoldDB" id="A0A167V5M8"/>
<evidence type="ECO:0000313" key="2">
    <source>
        <dbReference type="EMBL" id="KZZ87075.1"/>
    </source>
</evidence>
<dbReference type="VEuPathDB" id="FungiDB:AAP_05930"/>
<organism evidence="2 3">
    <name type="scientific">Ascosphaera apis ARSEF 7405</name>
    <dbReference type="NCBI Taxonomy" id="392613"/>
    <lineage>
        <taxon>Eukaryota</taxon>
        <taxon>Fungi</taxon>
        <taxon>Dikarya</taxon>
        <taxon>Ascomycota</taxon>
        <taxon>Pezizomycotina</taxon>
        <taxon>Eurotiomycetes</taxon>
        <taxon>Eurotiomycetidae</taxon>
        <taxon>Onygenales</taxon>
        <taxon>Ascosphaeraceae</taxon>
        <taxon>Ascosphaera</taxon>
    </lineage>
</organism>
<proteinExistence type="predicted"/>
<gene>
    <name evidence="2" type="ORF">AAP_05930</name>
</gene>
<dbReference type="Proteomes" id="UP000242877">
    <property type="component" value="Unassembled WGS sequence"/>
</dbReference>
<feature type="region of interest" description="Disordered" evidence="1">
    <location>
        <begin position="94"/>
        <end position="126"/>
    </location>
</feature>
<dbReference type="GO" id="GO:0005741">
    <property type="term" value="C:mitochondrial outer membrane"/>
    <property type="evidence" value="ECO:0007669"/>
    <property type="project" value="InterPro"/>
</dbReference>